<comment type="subcellular location">
    <subcellularLocation>
        <location evidence="1 8">Cytoplasm</location>
    </subcellularLocation>
</comment>
<comment type="function">
    <text evidence="8">Ligates lysine onto the cytidine present at position 34 of the AUA codon-specific tRNA(Ile) that contains the anticodon CAU, in an ATP-dependent manner. Cytidine is converted to lysidine, thus changing the amino acid specificity of the tRNA from methionine to isoleucine.</text>
</comment>
<evidence type="ECO:0000256" key="3">
    <source>
        <dbReference type="ARBA" id="ARBA00022598"/>
    </source>
</evidence>
<dbReference type="PANTHER" id="PTHR43033">
    <property type="entry name" value="TRNA(ILE)-LYSIDINE SYNTHASE-RELATED"/>
    <property type="match status" value="1"/>
</dbReference>
<dbReference type="SUPFAM" id="SSF52402">
    <property type="entry name" value="Adenine nucleotide alpha hydrolases-like"/>
    <property type="match status" value="1"/>
</dbReference>
<dbReference type="SUPFAM" id="SSF82829">
    <property type="entry name" value="MesJ substrate recognition domain-like"/>
    <property type="match status" value="1"/>
</dbReference>
<dbReference type="InterPro" id="IPR011063">
    <property type="entry name" value="TilS/TtcA_N"/>
</dbReference>
<evidence type="ECO:0000313" key="11">
    <source>
        <dbReference type="Proteomes" id="UP000185766"/>
    </source>
</evidence>
<organism evidence="10 11">
    <name type="scientific">Atopomonas hussainii</name>
    <dbReference type="NCBI Taxonomy" id="1429083"/>
    <lineage>
        <taxon>Bacteria</taxon>
        <taxon>Pseudomonadati</taxon>
        <taxon>Pseudomonadota</taxon>
        <taxon>Gammaproteobacteria</taxon>
        <taxon>Pseudomonadales</taxon>
        <taxon>Pseudomonadaceae</taxon>
        <taxon>Atopomonas</taxon>
    </lineage>
</organism>
<evidence type="ECO:0000259" key="9">
    <source>
        <dbReference type="SMART" id="SM00977"/>
    </source>
</evidence>
<dbReference type="InterPro" id="IPR015262">
    <property type="entry name" value="tRNA_Ile_lys_synt_subst-bd"/>
</dbReference>
<comment type="catalytic activity">
    <reaction evidence="7 8">
        <text>cytidine(34) in tRNA(Ile2) + L-lysine + ATP = lysidine(34) in tRNA(Ile2) + AMP + diphosphate + H(+)</text>
        <dbReference type="Rhea" id="RHEA:43744"/>
        <dbReference type="Rhea" id="RHEA-COMP:10625"/>
        <dbReference type="Rhea" id="RHEA-COMP:10670"/>
        <dbReference type="ChEBI" id="CHEBI:15378"/>
        <dbReference type="ChEBI" id="CHEBI:30616"/>
        <dbReference type="ChEBI" id="CHEBI:32551"/>
        <dbReference type="ChEBI" id="CHEBI:33019"/>
        <dbReference type="ChEBI" id="CHEBI:82748"/>
        <dbReference type="ChEBI" id="CHEBI:83665"/>
        <dbReference type="ChEBI" id="CHEBI:456215"/>
        <dbReference type="EC" id="6.3.4.19"/>
    </reaction>
</comment>
<dbReference type="HAMAP" id="MF_01161">
    <property type="entry name" value="tRNA_Ile_lys_synt"/>
    <property type="match status" value="1"/>
</dbReference>
<keyword evidence="5 8" id="KW-0547">Nucleotide-binding</keyword>
<dbReference type="PANTHER" id="PTHR43033:SF1">
    <property type="entry name" value="TRNA(ILE)-LYSIDINE SYNTHASE-RELATED"/>
    <property type="match status" value="1"/>
</dbReference>
<dbReference type="RefSeq" id="WP_074865737.1">
    <property type="nucleotide sequence ID" value="NZ_FOAS01000004.1"/>
</dbReference>
<dbReference type="InterPro" id="IPR012094">
    <property type="entry name" value="tRNA_Ile_lys_synt"/>
</dbReference>
<keyword evidence="6 8" id="KW-0067">ATP-binding</keyword>
<dbReference type="InterPro" id="IPR014729">
    <property type="entry name" value="Rossmann-like_a/b/a_fold"/>
</dbReference>
<feature type="binding site" evidence="8">
    <location>
        <begin position="27"/>
        <end position="32"/>
    </location>
    <ligand>
        <name>ATP</name>
        <dbReference type="ChEBI" id="CHEBI:30616"/>
    </ligand>
</feature>
<dbReference type="NCBIfam" id="TIGR02433">
    <property type="entry name" value="lysidine_TilS_C"/>
    <property type="match status" value="1"/>
</dbReference>
<dbReference type="Gene3D" id="3.40.50.620">
    <property type="entry name" value="HUPs"/>
    <property type="match status" value="1"/>
</dbReference>
<dbReference type="STRING" id="1429083.GCA_001885685_00898"/>
<gene>
    <name evidence="8" type="primary">tilS</name>
    <name evidence="10" type="ORF">SAMN05216214_10468</name>
</gene>
<protein>
    <recommendedName>
        <fullName evidence="8">tRNA(Ile)-lysidine synthase</fullName>
        <ecNumber evidence="8">6.3.4.19</ecNumber>
    </recommendedName>
    <alternativeName>
        <fullName evidence="8">tRNA(Ile)-2-lysyl-cytidine synthase</fullName>
    </alternativeName>
    <alternativeName>
        <fullName evidence="8">tRNA(Ile)-lysidine synthetase</fullName>
    </alternativeName>
</protein>
<dbReference type="GO" id="GO:0006400">
    <property type="term" value="P:tRNA modification"/>
    <property type="evidence" value="ECO:0007669"/>
    <property type="project" value="UniProtKB-UniRule"/>
</dbReference>
<evidence type="ECO:0000313" key="10">
    <source>
        <dbReference type="EMBL" id="SEK65527.1"/>
    </source>
</evidence>
<dbReference type="Pfam" id="PF01171">
    <property type="entry name" value="ATP_bind_3"/>
    <property type="match status" value="1"/>
</dbReference>
<dbReference type="NCBIfam" id="TIGR02432">
    <property type="entry name" value="lysidine_TilS_N"/>
    <property type="match status" value="1"/>
</dbReference>
<dbReference type="CDD" id="cd01992">
    <property type="entry name" value="TilS_N"/>
    <property type="match status" value="1"/>
</dbReference>
<dbReference type="EC" id="6.3.4.19" evidence="8"/>
<dbReference type="EMBL" id="FOAS01000004">
    <property type="protein sequence ID" value="SEK65527.1"/>
    <property type="molecule type" value="Genomic_DNA"/>
</dbReference>
<proteinExistence type="inferred from homology"/>
<keyword evidence="3 8" id="KW-0436">Ligase</keyword>
<evidence type="ECO:0000256" key="7">
    <source>
        <dbReference type="ARBA" id="ARBA00048539"/>
    </source>
</evidence>
<dbReference type="SMART" id="SM00977">
    <property type="entry name" value="TilS_C"/>
    <property type="match status" value="1"/>
</dbReference>
<accession>A0A1H7IUZ0</accession>
<dbReference type="GO" id="GO:0005737">
    <property type="term" value="C:cytoplasm"/>
    <property type="evidence" value="ECO:0007669"/>
    <property type="project" value="UniProtKB-SubCell"/>
</dbReference>
<comment type="domain">
    <text evidence="8">The N-terminal region contains the highly conserved SGGXDS motif, predicted to be a P-loop motif involved in ATP binding.</text>
</comment>
<reference evidence="10 11" key="1">
    <citation type="submission" date="2016-10" db="EMBL/GenBank/DDBJ databases">
        <authorList>
            <person name="de Groot N.N."/>
        </authorList>
    </citation>
    <scope>NUCLEOTIDE SEQUENCE [LARGE SCALE GENOMIC DNA]</scope>
    <source>
        <strain evidence="10 11">JCM 19513</strain>
    </source>
</reference>
<feature type="domain" description="Lysidine-tRNA(Ile) synthetase C-terminal" evidence="9">
    <location>
        <begin position="362"/>
        <end position="427"/>
    </location>
</feature>
<evidence type="ECO:0000256" key="4">
    <source>
        <dbReference type="ARBA" id="ARBA00022694"/>
    </source>
</evidence>
<dbReference type="Pfam" id="PF11734">
    <property type="entry name" value="TilS_C"/>
    <property type="match status" value="1"/>
</dbReference>
<dbReference type="GO" id="GO:0005524">
    <property type="term" value="F:ATP binding"/>
    <property type="evidence" value="ECO:0007669"/>
    <property type="project" value="UniProtKB-UniRule"/>
</dbReference>
<evidence type="ECO:0000256" key="5">
    <source>
        <dbReference type="ARBA" id="ARBA00022741"/>
    </source>
</evidence>
<evidence type="ECO:0000256" key="8">
    <source>
        <dbReference type="HAMAP-Rule" id="MF_01161"/>
    </source>
</evidence>
<dbReference type="GO" id="GO:0032267">
    <property type="term" value="F:tRNA(Ile)-lysidine synthase activity"/>
    <property type="evidence" value="ECO:0007669"/>
    <property type="project" value="UniProtKB-EC"/>
</dbReference>
<dbReference type="Pfam" id="PF09179">
    <property type="entry name" value="TilS"/>
    <property type="match status" value="1"/>
</dbReference>
<dbReference type="Proteomes" id="UP000185766">
    <property type="component" value="Unassembled WGS sequence"/>
</dbReference>
<evidence type="ECO:0000256" key="1">
    <source>
        <dbReference type="ARBA" id="ARBA00004496"/>
    </source>
</evidence>
<sequence>MFAWAGEALLARLAPWRHAPAWRVAFSGGLDSTVLLHALAGLRERHDLPPLTALHIHHGLQTVADAWVAHAEQQCAALGVPLTVQRVQVASGASVEAQAREARYQVFTAQLAAGELLLLAQHADDQAETLLFRLLRGAGVRGLAAMPAQRPVGQGTLFRPLLAVPRAELERYARHHQLSWIDDPSNQDTQLDRNFLRLNVLPLLRERWPQLHSNVLRTAEYAAESDQLLAELAELDLQLAQLELPAHLAALNLPALALDALKALSPQRQRNVLRHWLRERSAMPDSRHWQGWQDLLMAGDDAEPVWRWQTGSVRRSRMAIWWLPQRLENPPEAQALAAHADWQTLPGNGQCRVQGSLPAQPLSVRYRQGGEVLRLAGRGSRDLKRYLQEQQIPAFLRGRWPLLYAGEQLLCVANLAPATDEGVSLLWQPDF</sequence>
<dbReference type="AlphaFoldDB" id="A0A1H7IUZ0"/>
<evidence type="ECO:0000256" key="6">
    <source>
        <dbReference type="ARBA" id="ARBA00022840"/>
    </source>
</evidence>
<dbReference type="Gene3D" id="1.20.59.20">
    <property type="match status" value="1"/>
</dbReference>
<keyword evidence="2 8" id="KW-0963">Cytoplasm</keyword>
<dbReference type="SUPFAM" id="SSF56037">
    <property type="entry name" value="PheT/TilS domain"/>
    <property type="match status" value="1"/>
</dbReference>
<evidence type="ECO:0000256" key="2">
    <source>
        <dbReference type="ARBA" id="ARBA00022490"/>
    </source>
</evidence>
<dbReference type="InterPro" id="IPR012795">
    <property type="entry name" value="tRNA_Ile_lys_synt_N"/>
</dbReference>
<keyword evidence="4 8" id="KW-0819">tRNA processing</keyword>
<dbReference type="InterPro" id="IPR012796">
    <property type="entry name" value="Lysidine-tRNA-synth_C"/>
</dbReference>
<comment type="similarity">
    <text evidence="8">Belongs to the tRNA(Ile)-lysidine synthase family.</text>
</comment>
<name>A0A1H7IUZ0_9GAMM</name>
<keyword evidence="11" id="KW-1185">Reference proteome</keyword>